<evidence type="ECO:0000256" key="2">
    <source>
        <dbReference type="SAM" id="MobiDB-lite"/>
    </source>
</evidence>
<accession>A0A836LC96</accession>
<dbReference type="RefSeq" id="XP_067757228.1">
    <property type="nucleotide sequence ID" value="XM_067900399.1"/>
</dbReference>
<feature type="compositionally biased region" description="Gly residues" evidence="2">
    <location>
        <begin position="484"/>
        <end position="493"/>
    </location>
</feature>
<dbReference type="PANTHER" id="PTHR23070">
    <property type="entry name" value="BCS1 AAA-TYPE ATPASE"/>
    <property type="match status" value="1"/>
</dbReference>
<keyword evidence="6" id="KW-1185">Reference proteome</keyword>
<dbReference type="Pfam" id="PF00004">
    <property type="entry name" value="AAA"/>
    <property type="match status" value="1"/>
</dbReference>
<feature type="transmembrane region" description="Helical" evidence="3">
    <location>
        <begin position="20"/>
        <end position="41"/>
    </location>
</feature>
<feature type="region of interest" description="Disordered" evidence="2">
    <location>
        <begin position="479"/>
        <end position="510"/>
    </location>
</feature>
<proteinExistence type="inferred from homology"/>
<keyword evidence="3" id="KW-1133">Transmembrane helix</keyword>
<gene>
    <name evidence="5" type="ORF">JKF63_04414</name>
</gene>
<feature type="domain" description="AAA+ ATPase" evidence="4">
    <location>
        <begin position="329"/>
        <end position="585"/>
    </location>
</feature>
<evidence type="ECO:0000313" key="6">
    <source>
        <dbReference type="Proteomes" id="UP000674318"/>
    </source>
</evidence>
<evidence type="ECO:0000259" key="4">
    <source>
        <dbReference type="SMART" id="SM00382"/>
    </source>
</evidence>
<comment type="similarity">
    <text evidence="1">Belongs to the AAA ATPase family. BCS1 subfamily.</text>
</comment>
<dbReference type="InterPro" id="IPR003959">
    <property type="entry name" value="ATPase_AAA_core"/>
</dbReference>
<evidence type="ECO:0000313" key="5">
    <source>
        <dbReference type="EMBL" id="KAG5504967.1"/>
    </source>
</evidence>
<dbReference type="SMART" id="SM00382">
    <property type="entry name" value="AAA"/>
    <property type="match status" value="1"/>
</dbReference>
<sequence length="726" mass="79847">MLNAENVGDASLASSSFPVWFSNMPGFIGHYAVQFFSADYITSVVQSIPVMYVYAFLITAPFLIGMLRVVWPFLESWIIRICVRLSGTASALSSIQRNIIVQLPPSASVEVPNYNVLLQNAVMMYVCHHLWRQKSLRSYPLLRCAQAVDLIDPYRTWRADVSSRSPFQVGTALGSKRRKDSLLNPNELDRLRLVKLPQKSWVPVMSDDIEIYFNEEPMRMSNYTHEWTRRTLSLRCRATPGAAQRLDRFVQRALELFAEGAPGRENSDKTRWFFTYGGDSGDKVYFDRYVLRSNKDFDTLFFPQRDATVSLVDQFLHRRGRFAVEGFPQRLGFLVYGPPGTGRHTFVKALAAYTGRHIVSVPLSKLRTNQQLYDIFFVREFQSEEDEGAQKLLMEDVIFLFDDVDAADTVVCARAERRVVQRRAAARLTACAEPRKAALTNCLIEMDTSSSLRPVVHTEESELPLELLMGLMGAMSGGAASAEGGDGGGGGSVGEKAKEKRAAAAPPPVGADAEVAGRNLLRGVDLLLGENKDKLDLAGLLNVLDGVVDAPGRIVVMITEHPEWLDPALIRPGRFSVRLRLDYMEMEALVRMLGLYYGDVTHSPRGHGTCAGDVGTGVDGGVEAAHAARCPTVAGVERAVHRELSEAQVARVRGFVAALEAEAAAAHKAEAAAAHKAAANGYCGGGGGKYRFQVTPCEVEMLCMEQDDLEGFLTQLAGVVRGTAQL</sequence>
<dbReference type="GeneID" id="94290476"/>
<dbReference type="SUPFAM" id="SSF52540">
    <property type="entry name" value="P-loop containing nucleoside triphosphate hydrolases"/>
    <property type="match status" value="1"/>
</dbReference>
<feature type="transmembrane region" description="Helical" evidence="3">
    <location>
        <begin position="53"/>
        <end position="74"/>
    </location>
</feature>
<dbReference type="Proteomes" id="UP000674318">
    <property type="component" value="Unassembled WGS sequence"/>
</dbReference>
<protein>
    <recommendedName>
        <fullName evidence="4">AAA+ ATPase domain-containing protein</fullName>
    </recommendedName>
</protein>
<dbReference type="KEGG" id="phet:94290476"/>
<dbReference type="InterPro" id="IPR003593">
    <property type="entry name" value="AAA+_ATPase"/>
</dbReference>
<dbReference type="AlphaFoldDB" id="A0A836LC96"/>
<evidence type="ECO:0000256" key="3">
    <source>
        <dbReference type="SAM" id="Phobius"/>
    </source>
</evidence>
<dbReference type="InterPro" id="IPR050747">
    <property type="entry name" value="Mitochondrial_chaperone_BCS1"/>
</dbReference>
<dbReference type="GO" id="GO:0005524">
    <property type="term" value="F:ATP binding"/>
    <property type="evidence" value="ECO:0007669"/>
    <property type="project" value="InterPro"/>
</dbReference>
<dbReference type="GO" id="GO:0016887">
    <property type="term" value="F:ATP hydrolysis activity"/>
    <property type="evidence" value="ECO:0007669"/>
    <property type="project" value="InterPro"/>
</dbReference>
<organism evidence="5 6">
    <name type="scientific">Porcisia hertigi</name>
    <dbReference type="NCBI Taxonomy" id="2761500"/>
    <lineage>
        <taxon>Eukaryota</taxon>
        <taxon>Discoba</taxon>
        <taxon>Euglenozoa</taxon>
        <taxon>Kinetoplastea</taxon>
        <taxon>Metakinetoplastina</taxon>
        <taxon>Trypanosomatida</taxon>
        <taxon>Trypanosomatidae</taxon>
        <taxon>Leishmaniinae</taxon>
        <taxon>Porcisia</taxon>
    </lineage>
</organism>
<dbReference type="EMBL" id="JAFJZO010000022">
    <property type="protein sequence ID" value="KAG5504967.1"/>
    <property type="molecule type" value="Genomic_DNA"/>
</dbReference>
<reference evidence="5 6" key="1">
    <citation type="submission" date="2021-02" db="EMBL/GenBank/DDBJ databases">
        <title>Porcisia hertigi Genome sequencing and assembly.</title>
        <authorList>
            <person name="Almutairi H."/>
            <person name="Gatherer D."/>
        </authorList>
    </citation>
    <scope>NUCLEOTIDE SEQUENCE [LARGE SCALE GENOMIC DNA]</scope>
    <source>
        <strain evidence="5 6">C119</strain>
    </source>
</reference>
<evidence type="ECO:0000256" key="1">
    <source>
        <dbReference type="ARBA" id="ARBA00007448"/>
    </source>
</evidence>
<keyword evidence="3" id="KW-0472">Membrane</keyword>
<comment type="caution">
    <text evidence="5">The sequence shown here is derived from an EMBL/GenBank/DDBJ whole genome shotgun (WGS) entry which is preliminary data.</text>
</comment>
<keyword evidence="3" id="KW-0812">Transmembrane</keyword>
<name>A0A836LC96_9TRYP</name>
<dbReference type="OrthoDB" id="10251412at2759"/>
<dbReference type="Gene3D" id="3.40.50.300">
    <property type="entry name" value="P-loop containing nucleotide triphosphate hydrolases"/>
    <property type="match status" value="2"/>
</dbReference>
<dbReference type="InterPro" id="IPR027417">
    <property type="entry name" value="P-loop_NTPase"/>
</dbReference>